<dbReference type="FunFam" id="3.40.1440.10:FF:000006">
    <property type="entry name" value="Structure-specific endonuclease subunit SLX1"/>
    <property type="match status" value="1"/>
</dbReference>
<evidence type="ECO:0000256" key="6">
    <source>
        <dbReference type="ARBA" id="ARBA00023204"/>
    </source>
</evidence>
<dbReference type="AlphaFoldDB" id="A0AAI9E965"/>
<dbReference type="CDD" id="cd10455">
    <property type="entry name" value="GIY-YIG_SLX1"/>
    <property type="match status" value="1"/>
</dbReference>
<evidence type="ECO:0000256" key="8">
    <source>
        <dbReference type="HAMAP-Rule" id="MF_03100"/>
    </source>
</evidence>
<dbReference type="SUPFAM" id="SSF82771">
    <property type="entry name" value="GIY-YIG endonuclease"/>
    <property type="match status" value="1"/>
</dbReference>
<comment type="cofactor">
    <cofactor evidence="8">
        <name>a divalent metal cation</name>
        <dbReference type="ChEBI" id="CHEBI:60240"/>
    </cofactor>
</comment>
<keyword evidence="1 8" id="KW-0540">Nuclease</keyword>
<dbReference type="EMBL" id="CAVMBE010000014">
    <property type="protein sequence ID" value="CAK3939012.1"/>
    <property type="molecule type" value="Genomic_DNA"/>
</dbReference>
<feature type="compositionally biased region" description="Basic and acidic residues" evidence="9">
    <location>
        <begin position="351"/>
        <end position="370"/>
    </location>
</feature>
<evidence type="ECO:0000256" key="9">
    <source>
        <dbReference type="SAM" id="MobiDB-lite"/>
    </source>
</evidence>
<reference evidence="11" key="1">
    <citation type="submission" date="2023-11" db="EMBL/GenBank/DDBJ databases">
        <authorList>
            <person name="Alioto T."/>
            <person name="Alioto T."/>
            <person name="Gomez Garrido J."/>
        </authorList>
    </citation>
    <scope>NUCLEOTIDE SEQUENCE</scope>
</reference>
<keyword evidence="4 8" id="KW-0378">Hydrolase</keyword>
<dbReference type="Gene3D" id="3.30.40.10">
    <property type="entry name" value="Zinc/RING finger domain, C3HC4 (zinc finger)"/>
    <property type="match status" value="1"/>
</dbReference>
<comment type="caution">
    <text evidence="8">Lacks conserved residue(s) required for the propagation of feature annotation.</text>
</comment>
<evidence type="ECO:0000256" key="3">
    <source>
        <dbReference type="ARBA" id="ARBA00022763"/>
    </source>
</evidence>
<proteinExistence type="inferred from homology"/>
<dbReference type="Gene3D" id="3.40.1440.10">
    <property type="entry name" value="GIY-YIG endonuclease"/>
    <property type="match status" value="1"/>
</dbReference>
<organism evidence="11 12">
    <name type="scientific">Lecanosticta acicola</name>
    <dbReference type="NCBI Taxonomy" id="111012"/>
    <lineage>
        <taxon>Eukaryota</taxon>
        <taxon>Fungi</taxon>
        <taxon>Dikarya</taxon>
        <taxon>Ascomycota</taxon>
        <taxon>Pezizomycotina</taxon>
        <taxon>Dothideomycetes</taxon>
        <taxon>Dothideomycetidae</taxon>
        <taxon>Mycosphaerellales</taxon>
        <taxon>Mycosphaerellaceae</taxon>
        <taxon>Lecanosticta</taxon>
    </lineage>
</organism>
<dbReference type="PROSITE" id="PS50164">
    <property type="entry name" value="GIY_YIG"/>
    <property type="match status" value="1"/>
</dbReference>
<gene>
    <name evidence="11" type="ORF">LECACI_7A003065</name>
</gene>
<protein>
    <submittedName>
        <fullName evidence="11">Structure-specific endonuclease subunit slx1</fullName>
    </submittedName>
</protein>
<evidence type="ECO:0000256" key="2">
    <source>
        <dbReference type="ARBA" id="ARBA00022759"/>
    </source>
</evidence>
<evidence type="ECO:0000313" key="12">
    <source>
        <dbReference type="Proteomes" id="UP001296104"/>
    </source>
</evidence>
<dbReference type="HAMAP" id="MF_03100">
    <property type="entry name" value="Endonuc_su_Slx1"/>
    <property type="match status" value="1"/>
</dbReference>
<dbReference type="InterPro" id="IPR048749">
    <property type="entry name" value="SLX1_C"/>
</dbReference>
<keyword evidence="3 8" id="KW-0227">DNA damage</keyword>
<evidence type="ECO:0000313" key="11">
    <source>
        <dbReference type="EMBL" id="CAK3939012.1"/>
    </source>
</evidence>
<comment type="subcellular location">
    <subcellularLocation>
        <location evidence="8">Nucleus</location>
    </subcellularLocation>
</comment>
<dbReference type="GO" id="GO:0000724">
    <property type="term" value="P:double-strand break repair via homologous recombination"/>
    <property type="evidence" value="ECO:0007669"/>
    <property type="project" value="TreeGrafter"/>
</dbReference>
<dbReference type="Pfam" id="PF21202">
    <property type="entry name" value="SLX1_C"/>
    <property type="match status" value="1"/>
</dbReference>
<dbReference type="InterPro" id="IPR013083">
    <property type="entry name" value="Znf_RING/FYVE/PHD"/>
</dbReference>
<evidence type="ECO:0000256" key="7">
    <source>
        <dbReference type="ARBA" id="ARBA00023242"/>
    </source>
</evidence>
<feature type="compositionally biased region" description="Acidic residues" evidence="9">
    <location>
        <begin position="396"/>
        <end position="409"/>
    </location>
</feature>
<keyword evidence="5 8" id="KW-0233">DNA recombination</keyword>
<dbReference type="PANTHER" id="PTHR20208:SF10">
    <property type="entry name" value="STRUCTURE-SPECIFIC ENDONUCLEASE SUBUNIT SLX1"/>
    <property type="match status" value="1"/>
</dbReference>
<keyword evidence="12" id="KW-1185">Reference proteome</keyword>
<comment type="subunit">
    <text evidence="8">Forms a heterodimer with SLX4.</text>
</comment>
<sequence>MEKQIAPIPAFYACYLLRSIARHSSLYVGSTPNPPRRLRQHNGDTKGGAVRTSRDSLRPWEMTCLVTGFSSKIAALQFEWAWQNPNLTRHIAPDLRITQSRMTVRISPRTGKTRKRSARPRLSLTDRLANLHLLLRSKSFERWPLKLTFFSEDVFRVWQKWTQQHSEQLRPGIEVVMDESSRALLAVAQSDNSSLPASALGINALDLGYSSLKLQLMRSQTTFNEESAPACAICHEPTSSTGAGALLCAAESCTTVTHLQCLASVFLKSEQALPGVLVPTGGNCPGCGAKSQWVDLVKELSLRMRGEKEMKALFKPKRGKKAAAATANAVEESESGEGDDPMDMVLQDEDDWHRLSDDSDDEVPSKEIRSDPSPGHGSAIFKRGTKSKPTNFSEPVIEDSDWDEAELLT</sequence>
<comment type="function">
    <text evidence="8">Catalytic subunit of the SLX1-SLX4 structure-specific endonuclease that resolves DNA secondary structures generated during DNA repair and recombination. Has endonuclease activity towards branched DNA substrates, introducing single-strand cuts in duplex DNA close to junctions with ss-DNA.</text>
</comment>
<keyword evidence="6 8" id="KW-0234">DNA repair</keyword>
<keyword evidence="2 8" id="KW-0255">Endonuclease</keyword>
<dbReference type="InterPro" id="IPR035901">
    <property type="entry name" value="GIY-YIG_endonuc_sf"/>
</dbReference>
<dbReference type="GO" id="GO:0017108">
    <property type="term" value="F:5'-flap endonuclease activity"/>
    <property type="evidence" value="ECO:0007669"/>
    <property type="project" value="InterPro"/>
</dbReference>
<accession>A0AAI9E965</accession>
<feature type="region of interest" description="Disordered" evidence="9">
    <location>
        <begin position="326"/>
        <end position="409"/>
    </location>
</feature>
<comment type="caution">
    <text evidence="11">The sequence shown here is derived from an EMBL/GenBank/DDBJ whole genome shotgun (WGS) entry which is preliminary data.</text>
</comment>
<dbReference type="PANTHER" id="PTHR20208">
    <property type="entry name" value="STRUCTURE-SPECIFIC ENDONUCLEASE SUBUNIT SLX1"/>
    <property type="match status" value="1"/>
</dbReference>
<evidence type="ECO:0000256" key="5">
    <source>
        <dbReference type="ARBA" id="ARBA00023172"/>
    </source>
</evidence>
<name>A0AAI9E965_9PEZI</name>
<dbReference type="GO" id="GO:0033557">
    <property type="term" value="C:Slx1-Slx4 complex"/>
    <property type="evidence" value="ECO:0007669"/>
    <property type="project" value="UniProtKB-UniRule"/>
</dbReference>
<comment type="similarity">
    <text evidence="8">Belongs to the SLX1 family.</text>
</comment>
<evidence type="ECO:0000256" key="4">
    <source>
        <dbReference type="ARBA" id="ARBA00022801"/>
    </source>
</evidence>
<dbReference type="InterPro" id="IPR027520">
    <property type="entry name" value="Slx1"/>
</dbReference>
<dbReference type="Proteomes" id="UP001296104">
    <property type="component" value="Unassembled WGS sequence"/>
</dbReference>
<feature type="region of interest" description="Disordered" evidence="9">
    <location>
        <begin position="28"/>
        <end position="53"/>
    </location>
</feature>
<dbReference type="InterPro" id="IPR050381">
    <property type="entry name" value="SLX1_endonuclease"/>
</dbReference>
<evidence type="ECO:0000256" key="1">
    <source>
        <dbReference type="ARBA" id="ARBA00022722"/>
    </source>
</evidence>
<evidence type="ECO:0000259" key="10">
    <source>
        <dbReference type="PROSITE" id="PS50164"/>
    </source>
</evidence>
<dbReference type="Pfam" id="PF01541">
    <property type="entry name" value="GIY-YIG"/>
    <property type="match status" value="1"/>
</dbReference>
<dbReference type="InterPro" id="IPR000305">
    <property type="entry name" value="GIY-YIG_endonuc"/>
</dbReference>
<dbReference type="GO" id="GO:0008821">
    <property type="term" value="F:crossover junction DNA endonuclease activity"/>
    <property type="evidence" value="ECO:0007669"/>
    <property type="project" value="TreeGrafter"/>
</dbReference>
<feature type="compositionally biased region" description="Acidic residues" evidence="9">
    <location>
        <begin position="331"/>
        <end position="350"/>
    </location>
</feature>
<keyword evidence="7 8" id="KW-0539">Nucleus</keyword>
<feature type="domain" description="GIY-YIG" evidence="10">
    <location>
        <begin position="10"/>
        <end position="92"/>
    </location>
</feature>